<protein>
    <submittedName>
        <fullName evidence="2">Uncharacterized protein</fullName>
    </submittedName>
</protein>
<evidence type="ECO:0000313" key="3">
    <source>
        <dbReference type="Proteomes" id="UP000054359"/>
    </source>
</evidence>
<dbReference type="EMBL" id="KK122086">
    <property type="protein sequence ID" value="KFM81895.1"/>
    <property type="molecule type" value="Genomic_DNA"/>
</dbReference>
<feature type="region of interest" description="Disordered" evidence="1">
    <location>
        <begin position="1"/>
        <end position="36"/>
    </location>
</feature>
<evidence type="ECO:0000313" key="2">
    <source>
        <dbReference type="EMBL" id="KFM81895.1"/>
    </source>
</evidence>
<dbReference type="AlphaFoldDB" id="A0A087UX06"/>
<organism evidence="2 3">
    <name type="scientific">Stegodyphus mimosarum</name>
    <name type="common">African social velvet spider</name>
    <dbReference type="NCBI Taxonomy" id="407821"/>
    <lineage>
        <taxon>Eukaryota</taxon>
        <taxon>Metazoa</taxon>
        <taxon>Ecdysozoa</taxon>
        <taxon>Arthropoda</taxon>
        <taxon>Chelicerata</taxon>
        <taxon>Arachnida</taxon>
        <taxon>Araneae</taxon>
        <taxon>Araneomorphae</taxon>
        <taxon>Entelegynae</taxon>
        <taxon>Eresoidea</taxon>
        <taxon>Eresidae</taxon>
        <taxon>Stegodyphus</taxon>
    </lineage>
</organism>
<proteinExistence type="predicted"/>
<dbReference type="Proteomes" id="UP000054359">
    <property type="component" value="Unassembled WGS sequence"/>
</dbReference>
<accession>A0A087UX06</accession>
<feature type="non-terminal residue" evidence="2">
    <location>
        <position position="36"/>
    </location>
</feature>
<keyword evidence="3" id="KW-1185">Reference proteome</keyword>
<evidence type="ECO:0000256" key="1">
    <source>
        <dbReference type="SAM" id="MobiDB-lite"/>
    </source>
</evidence>
<gene>
    <name evidence="2" type="ORF">X975_05473</name>
</gene>
<sequence length="36" mass="4070">MKSVGLMDRAKLNGERQDGSRTEKMERENGNTSGTW</sequence>
<reference evidence="2 3" key="1">
    <citation type="submission" date="2013-11" db="EMBL/GenBank/DDBJ databases">
        <title>Genome sequencing of Stegodyphus mimosarum.</title>
        <authorList>
            <person name="Bechsgaard J."/>
        </authorList>
    </citation>
    <scope>NUCLEOTIDE SEQUENCE [LARGE SCALE GENOMIC DNA]</scope>
</reference>
<feature type="compositionally biased region" description="Basic and acidic residues" evidence="1">
    <location>
        <begin position="8"/>
        <end position="29"/>
    </location>
</feature>
<name>A0A087UX06_STEMI</name>